<keyword evidence="7 9" id="KW-0472">Membrane</keyword>
<dbReference type="EMBL" id="QGNW01000226">
    <property type="protein sequence ID" value="RVW83541.1"/>
    <property type="molecule type" value="Genomic_DNA"/>
</dbReference>
<proteinExistence type="inferred from homology"/>
<feature type="transmembrane region" description="Helical" evidence="9">
    <location>
        <begin position="127"/>
        <end position="147"/>
    </location>
</feature>
<evidence type="ECO:0000313" key="11">
    <source>
        <dbReference type="Proteomes" id="UP000288805"/>
    </source>
</evidence>
<dbReference type="PANTHER" id="PTHR31086">
    <property type="entry name" value="ALUMINUM-ACTIVATED MALATE TRANSPORTER 10"/>
    <property type="match status" value="1"/>
</dbReference>
<evidence type="ECO:0000256" key="2">
    <source>
        <dbReference type="ARBA" id="ARBA00007079"/>
    </source>
</evidence>
<accession>A0A438HGE1</accession>
<name>A0A438HGE1_VITVI</name>
<keyword evidence="5 9" id="KW-1133">Transmembrane helix</keyword>
<dbReference type="Pfam" id="PF11744">
    <property type="entry name" value="ALMT"/>
    <property type="match status" value="1"/>
</dbReference>
<gene>
    <name evidence="10" type="primary">ALMT2_1</name>
    <name evidence="10" type="ORF">CK203_054227</name>
</gene>
<evidence type="ECO:0000256" key="6">
    <source>
        <dbReference type="ARBA" id="ARBA00023065"/>
    </source>
</evidence>
<protein>
    <submittedName>
        <fullName evidence="10">Aluminum-activated malate transporter 2</fullName>
    </submittedName>
</protein>
<evidence type="ECO:0000256" key="3">
    <source>
        <dbReference type="ARBA" id="ARBA00022448"/>
    </source>
</evidence>
<dbReference type="GO" id="GO:0034220">
    <property type="term" value="P:monoatomic ion transmembrane transport"/>
    <property type="evidence" value="ECO:0007669"/>
    <property type="project" value="UniProtKB-KW"/>
</dbReference>
<keyword evidence="6" id="KW-0406">Ion transport</keyword>
<comment type="similarity">
    <text evidence="2">Belongs to the aromatic acid exporter (TC 2.A.85) family.</text>
</comment>
<organism evidence="10 11">
    <name type="scientific">Vitis vinifera</name>
    <name type="common">Grape</name>
    <dbReference type="NCBI Taxonomy" id="29760"/>
    <lineage>
        <taxon>Eukaryota</taxon>
        <taxon>Viridiplantae</taxon>
        <taxon>Streptophyta</taxon>
        <taxon>Embryophyta</taxon>
        <taxon>Tracheophyta</taxon>
        <taxon>Spermatophyta</taxon>
        <taxon>Magnoliopsida</taxon>
        <taxon>eudicotyledons</taxon>
        <taxon>Gunneridae</taxon>
        <taxon>Pentapetalae</taxon>
        <taxon>rosids</taxon>
        <taxon>Vitales</taxon>
        <taxon>Vitaceae</taxon>
        <taxon>Viteae</taxon>
        <taxon>Vitis</taxon>
    </lineage>
</organism>
<evidence type="ECO:0000256" key="4">
    <source>
        <dbReference type="ARBA" id="ARBA00022692"/>
    </source>
</evidence>
<evidence type="ECO:0000256" key="7">
    <source>
        <dbReference type="ARBA" id="ARBA00023136"/>
    </source>
</evidence>
<dbReference type="GO" id="GO:0016020">
    <property type="term" value="C:membrane"/>
    <property type="evidence" value="ECO:0007669"/>
    <property type="project" value="UniProtKB-SubCell"/>
</dbReference>
<evidence type="ECO:0000256" key="8">
    <source>
        <dbReference type="ARBA" id="ARBA00023303"/>
    </source>
</evidence>
<feature type="transmembrane region" description="Helical" evidence="9">
    <location>
        <begin position="48"/>
        <end position="67"/>
    </location>
</feature>
<evidence type="ECO:0000256" key="5">
    <source>
        <dbReference type="ARBA" id="ARBA00022989"/>
    </source>
</evidence>
<feature type="transmembrane region" description="Helical" evidence="9">
    <location>
        <begin position="79"/>
        <end position="97"/>
    </location>
</feature>
<keyword evidence="4 9" id="KW-0812">Transmembrane</keyword>
<evidence type="ECO:0000256" key="1">
    <source>
        <dbReference type="ARBA" id="ARBA00004141"/>
    </source>
</evidence>
<evidence type="ECO:0000256" key="9">
    <source>
        <dbReference type="SAM" id="Phobius"/>
    </source>
</evidence>
<evidence type="ECO:0000313" key="10">
    <source>
        <dbReference type="EMBL" id="RVW83541.1"/>
    </source>
</evidence>
<dbReference type="AlphaFoldDB" id="A0A438HGE1"/>
<dbReference type="GO" id="GO:0015743">
    <property type="term" value="P:malate transport"/>
    <property type="evidence" value="ECO:0007669"/>
    <property type="project" value="InterPro"/>
</dbReference>
<feature type="transmembrane region" description="Helical" evidence="9">
    <location>
        <begin position="189"/>
        <end position="211"/>
    </location>
</feature>
<dbReference type="InterPro" id="IPR020966">
    <property type="entry name" value="ALMT"/>
</dbReference>
<sequence length="502" mass="55581">MSSVDHERAGFIGRGWKWLKGSIVKCRDKVVEVARKTKKLGQDDPRRIIHSLKAGLAVSLVSLLYYFKPLYGGFGVSTMWAVLTVVVVFEFSVGATLGRGLNRGLATMLAGALGVGAHYLANLPGRTGQPILLVLFVFLLAAAVSFVRFFPKMKARYDYGLLIFMLTFCLVSITGYQDKEVLDLAHKRLSTILIGSFTAVFVSICICPVWAGDDLHKLVSGNVEKLGNFLEGFAGEYFKVPGDGESRDNKTFLQGYRSILTSKNSEDSLTNFARWEPRHGRFRFRHPWKQYQKIGSLTRQCAYHIEALRIYPYPDIQAPAEIQRQIQDACTKMSTESGKALKELASAIKSMIKPSSVNTHIVNSKSAAKALKFLLKTSSCEDFVLLEVMPTAMVAAQLVEVITCVEKIAESVHELASLAHFKDAKPEQKPALGQPQQLQQTMQQFSGIEGPHHIITINGSSAVLPEVSIQECGTVVHVTNTDIIKGSKAKTNVREMRQYLSF</sequence>
<comment type="subcellular location">
    <subcellularLocation>
        <location evidence="1">Membrane</location>
        <topology evidence="1">Multi-pass membrane protein</topology>
    </subcellularLocation>
</comment>
<keyword evidence="3" id="KW-0813">Transport</keyword>
<feature type="transmembrane region" description="Helical" evidence="9">
    <location>
        <begin position="159"/>
        <end position="177"/>
    </location>
</feature>
<dbReference type="Proteomes" id="UP000288805">
    <property type="component" value="Unassembled WGS sequence"/>
</dbReference>
<reference evidence="10 11" key="1">
    <citation type="journal article" date="2018" name="PLoS Genet.">
        <title>Population sequencing reveals clonal diversity and ancestral inbreeding in the grapevine cultivar Chardonnay.</title>
        <authorList>
            <person name="Roach M.J."/>
            <person name="Johnson D.L."/>
            <person name="Bohlmann J."/>
            <person name="van Vuuren H.J."/>
            <person name="Jones S.J."/>
            <person name="Pretorius I.S."/>
            <person name="Schmidt S.A."/>
            <person name="Borneman A.R."/>
        </authorList>
    </citation>
    <scope>NUCLEOTIDE SEQUENCE [LARGE SCALE GENOMIC DNA]</scope>
    <source>
        <strain evidence="11">cv. Chardonnay</strain>
        <tissue evidence="10">Leaf</tissue>
    </source>
</reference>
<comment type="caution">
    <text evidence="10">The sequence shown here is derived from an EMBL/GenBank/DDBJ whole genome shotgun (WGS) entry which is preliminary data.</text>
</comment>
<feature type="transmembrane region" description="Helical" evidence="9">
    <location>
        <begin position="104"/>
        <end position="121"/>
    </location>
</feature>
<keyword evidence="8" id="KW-0407">Ion channel</keyword>